<evidence type="ECO:0000313" key="2">
    <source>
        <dbReference type="Proteomes" id="UP000078465"/>
    </source>
</evidence>
<evidence type="ECO:0000313" key="1">
    <source>
        <dbReference type="EMBL" id="XKM43300.1"/>
    </source>
</evidence>
<name>A0ACD5EW97_9HYPH</name>
<sequence>MQQRFSNLGESDIDVLIIGAGINGAGLFRDLSIQGVNCLIVDKADFGSGTSAAPSRLIHGGLKYLETGEFGLVAQSTLERNLLLKNAPHCVEPLPTFIPVFSWTRGIWAAIRTLFGSKTAPRSRGAVLIKIGLRLYDFFGSRDQVMPRHRLILKKQARKEMPHVTPAIVAGGIYYDAKISRPERLVYELVRDGLDANERSLAANFATLATVLEGRLTFRQPDGHAFTVAPKLVVNAAGPWIDHVNALLGAPSRLIGGTKGSHILLDHPELVRSLNGHMIYFEADDGRICLVYDYLGLALVGSTDIPADDPDNVRCEEPETEYFLESVRSLLPTLRFDRDQIVYSYSGIRPLPASDAAAPGLISRDHSAPVKEPEKGRSFPIISLVGGKWTTFRGFAEEVADTVLSRLQRSRSQSTRYLAIGGGKAFPVDAEQRSAWIRDAVTRSGLVAERADELLGRYGTTAAAHLSSASSYSDEQRLKGAPRYSLREIDWIARNELVVHLSDIVMRRTTLAIEGRLTLEGLSEIAGVAGAALDWNAERTASEIEDVVSQLSRFHGQALTGGPVAAEPEKAPPPGLGLEQDVVRKPLHTFRHHHLAQFQEKAGSREPDL</sequence>
<proteinExistence type="predicted"/>
<organism evidence="1 2">
    <name type="scientific">Rhizobium ruizarguesonis</name>
    <dbReference type="NCBI Taxonomy" id="2081791"/>
    <lineage>
        <taxon>Bacteria</taxon>
        <taxon>Pseudomonadati</taxon>
        <taxon>Pseudomonadota</taxon>
        <taxon>Alphaproteobacteria</taxon>
        <taxon>Hyphomicrobiales</taxon>
        <taxon>Rhizobiaceae</taxon>
        <taxon>Rhizobium/Agrobacterium group</taxon>
        <taxon>Rhizobium</taxon>
    </lineage>
</organism>
<reference evidence="1" key="1">
    <citation type="submission" date="2024-10" db="EMBL/GenBank/DDBJ databases">
        <title>Strain of Rhizobium-related bacteria isolated fromm roots of Vavilovia formosa.</title>
        <authorList>
            <person name="Kimeklis A."/>
            <person name="Afonin A."/>
        </authorList>
    </citation>
    <scope>NUCLEOTIDE SEQUENCE</scope>
    <source>
        <strain evidence="1">Vaf-46</strain>
    </source>
</reference>
<keyword evidence="1" id="KW-0560">Oxidoreductase</keyword>
<dbReference type="EC" id="1.-.-.-" evidence="1"/>
<protein>
    <submittedName>
        <fullName evidence="1">Glycerol-3-phosphate dehydrogenase/oxidase</fullName>
        <ecNumber evidence="1">1.-.-.-</ecNumber>
    </submittedName>
</protein>
<keyword evidence="1" id="KW-0614">Plasmid</keyword>
<gene>
    <name evidence="1" type="ORF">A4U53_037205</name>
</gene>
<geneLocation type="plasmid" evidence="1 2">
    <name>unnamed1</name>
</geneLocation>
<dbReference type="Proteomes" id="UP000078465">
    <property type="component" value="Plasmid unnamed1"/>
</dbReference>
<accession>A0ACD5EW97</accession>
<dbReference type="EMBL" id="CP171854">
    <property type="protein sequence ID" value="XKM43300.1"/>
    <property type="molecule type" value="Genomic_DNA"/>
</dbReference>